<gene>
    <name evidence="2" type="ORF">HNQ77_000081</name>
</gene>
<protein>
    <recommendedName>
        <fullName evidence="4">DoxX family protein</fullName>
    </recommendedName>
</protein>
<feature type="transmembrane region" description="Helical" evidence="1">
    <location>
        <begin position="7"/>
        <end position="25"/>
    </location>
</feature>
<sequence length="176" mass="20175">MKPYPKYLDWLRYICAVLLCFYGVSKLTGHQLVVPSWVAQKPIGSLDGYTLTWYYFGYSHTYKYILGAIQVICAALLLFRKTALLAALMMVPMMINILLINIFYSITFGAERTATFILGCMLLFLWHQREALIETLWTSQPTESSPAQKRHWFARGLVLLFVIGEIVFGTVMGHPH</sequence>
<dbReference type="Proteomes" id="UP000538666">
    <property type="component" value="Unassembled WGS sequence"/>
</dbReference>
<dbReference type="RefSeq" id="WP_050057414.1">
    <property type="nucleotide sequence ID" value="NZ_JACHEK010000001.1"/>
</dbReference>
<keyword evidence="1" id="KW-1133">Transmembrane helix</keyword>
<name>A0A841JLR7_9BACT</name>
<feature type="transmembrane region" description="Helical" evidence="1">
    <location>
        <begin position="86"/>
        <end position="107"/>
    </location>
</feature>
<keyword evidence="1" id="KW-0472">Membrane</keyword>
<feature type="transmembrane region" description="Helical" evidence="1">
    <location>
        <begin position="113"/>
        <end position="132"/>
    </location>
</feature>
<organism evidence="2 3">
    <name type="scientific">Silvibacterium bohemicum</name>
    <dbReference type="NCBI Taxonomy" id="1577686"/>
    <lineage>
        <taxon>Bacteria</taxon>
        <taxon>Pseudomonadati</taxon>
        <taxon>Acidobacteriota</taxon>
        <taxon>Terriglobia</taxon>
        <taxon>Terriglobales</taxon>
        <taxon>Acidobacteriaceae</taxon>
        <taxon>Silvibacterium</taxon>
    </lineage>
</organism>
<feature type="transmembrane region" description="Helical" evidence="1">
    <location>
        <begin position="61"/>
        <end position="79"/>
    </location>
</feature>
<evidence type="ECO:0008006" key="4">
    <source>
        <dbReference type="Google" id="ProtNLM"/>
    </source>
</evidence>
<evidence type="ECO:0000313" key="2">
    <source>
        <dbReference type="EMBL" id="MBB6142143.1"/>
    </source>
</evidence>
<keyword evidence="1" id="KW-0812">Transmembrane</keyword>
<reference evidence="2 3" key="1">
    <citation type="submission" date="2020-08" db="EMBL/GenBank/DDBJ databases">
        <title>Genomic Encyclopedia of Type Strains, Phase IV (KMG-IV): sequencing the most valuable type-strain genomes for metagenomic binning, comparative biology and taxonomic classification.</title>
        <authorList>
            <person name="Goeker M."/>
        </authorList>
    </citation>
    <scope>NUCLEOTIDE SEQUENCE [LARGE SCALE GENOMIC DNA]</scope>
    <source>
        <strain evidence="2 3">DSM 103733</strain>
    </source>
</reference>
<dbReference type="OrthoDB" id="120352at2"/>
<dbReference type="AlphaFoldDB" id="A0A841JLR7"/>
<evidence type="ECO:0000256" key="1">
    <source>
        <dbReference type="SAM" id="Phobius"/>
    </source>
</evidence>
<keyword evidence="3" id="KW-1185">Reference proteome</keyword>
<accession>A0A841JLR7</accession>
<proteinExistence type="predicted"/>
<feature type="transmembrane region" description="Helical" evidence="1">
    <location>
        <begin position="152"/>
        <end position="173"/>
    </location>
</feature>
<dbReference type="EMBL" id="JACHEK010000001">
    <property type="protein sequence ID" value="MBB6142143.1"/>
    <property type="molecule type" value="Genomic_DNA"/>
</dbReference>
<evidence type="ECO:0000313" key="3">
    <source>
        <dbReference type="Proteomes" id="UP000538666"/>
    </source>
</evidence>
<comment type="caution">
    <text evidence="2">The sequence shown here is derived from an EMBL/GenBank/DDBJ whole genome shotgun (WGS) entry which is preliminary data.</text>
</comment>